<dbReference type="CDD" id="cd17536">
    <property type="entry name" value="REC_YesN-like"/>
    <property type="match status" value="1"/>
</dbReference>
<dbReference type="InterPro" id="IPR011006">
    <property type="entry name" value="CheY-like_superfamily"/>
</dbReference>
<evidence type="ECO:0000256" key="3">
    <source>
        <dbReference type="ARBA" id="ARBA00023163"/>
    </source>
</evidence>
<organism evidence="7 8">
    <name type="scientific">Paenibacillus chartarius</name>
    <dbReference type="NCBI Taxonomy" id="747481"/>
    <lineage>
        <taxon>Bacteria</taxon>
        <taxon>Bacillati</taxon>
        <taxon>Bacillota</taxon>
        <taxon>Bacilli</taxon>
        <taxon>Bacillales</taxon>
        <taxon>Paenibacillaceae</taxon>
        <taxon>Paenibacillus</taxon>
    </lineage>
</organism>
<feature type="modified residue" description="4-aspartylphosphate" evidence="4">
    <location>
        <position position="57"/>
    </location>
</feature>
<evidence type="ECO:0000256" key="4">
    <source>
        <dbReference type="PROSITE-ProRule" id="PRU00169"/>
    </source>
</evidence>
<proteinExistence type="predicted"/>
<dbReference type="PROSITE" id="PS50110">
    <property type="entry name" value="RESPONSE_REGULATORY"/>
    <property type="match status" value="1"/>
</dbReference>
<feature type="domain" description="Response regulatory" evidence="6">
    <location>
        <begin position="5"/>
        <end position="122"/>
    </location>
</feature>
<dbReference type="Pfam" id="PF00072">
    <property type="entry name" value="Response_reg"/>
    <property type="match status" value="1"/>
</dbReference>
<protein>
    <submittedName>
        <fullName evidence="7">Response regulator</fullName>
    </submittedName>
</protein>
<comment type="caution">
    <text evidence="7">The sequence shown here is derived from an EMBL/GenBank/DDBJ whole genome shotgun (WGS) entry which is preliminary data.</text>
</comment>
<evidence type="ECO:0000256" key="2">
    <source>
        <dbReference type="ARBA" id="ARBA00023125"/>
    </source>
</evidence>
<dbReference type="Proteomes" id="UP001589776">
    <property type="component" value="Unassembled WGS sequence"/>
</dbReference>
<evidence type="ECO:0000259" key="5">
    <source>
        <dbReference type="PROSITE" id="PS01124"/>
    </source>
</evidence>
<dbReference type="Gene3D" id="3.40.50.2300">
    <property type="match status" value="1"/>
</dbReference>
<dbReference type="InterPro" id="IPR001789">
    <property type="entry name" value="Sig_transdc_resp-reg_receiver"/>
</dbReference>
<dbReference type="SMART" id="SM00342">
    <property type="entry name" value="HTH_ARAC"/>
    <property type="match status" value="1"/>
</dbReference>
<keyword evidence="2" id="KW-0238">DNA-binding</keyword>
<dbReference type="RefSeq" id="WP_377472010.1">
    <property type="nucleotide sequence ID" value="NZ_JBHLWN010000076.1"/>
</dbReference>
<dbReference type="Gene3D" id="1.10.10.60">
    <property type="entry name" value="Homeodomain-like"/>
    <property type="match status" value="2"/>
</dbReference>
<sequence length="518" mass="57685">MPILNVMIVDDEILAIEHLRQLIDWEGEGFRLAGEFIRPLQALSKVAELKPDLIIADIRMPNLDGIEFSKRVLASGSRCRILLLTSYKEFEYVKEAMRIGVVSYLVKHELEPDSLRSELAKVRASIEEERHRSAMVLRQYLKELTGDQVPAEELAAEVSQYEQLKGKQFMYVLAAAEEPFPVMQVKGAGTPTAIWNGRLPELPAHQIELAHKKNGRIGFLLLSAPVASRRETAQLYADAVTLLKAFLEKGCPGVPICAAYSEPFDNPEELNAIHRKTALQLDACLFLRGTKLAGPGSAAHMPSPDWSTLPGMEEVIRLLHTGGAAAAGKLVETQFDAAARTRSVPYLTQLCGTLVSALDAVRAERGLTTLQRLAEEGAVRTEEWRTLDGIKTWLLARIEETAAFGNTPPYSRKIREACDYIAAHCEGELSAETIAHRIGISGEHLRHLFKQETGQTLHDYLTACRMERAKALLESGHFKLYEISDKVGYKSSHYFSKIFYRTVGMTPLEYAETRGASR</sequence>
<dbReference type="InterPro" id="IPR018060">
    <property type="entry name" value="HTH_AraC"/>
</dbReference>
<accession>A0ABV6DPP1</accession>
<reference evidence="7 8" key="1">
    <citation type="submission" date="2024-09" db="EMBL/GenBank/DDBJ databases">
        <authorList>
            <person name="Sun Q."/>
            <person name="Mori K."/>
        </authorList>
    </citation>
    <scope>NUCLEOTIDE SEQUENCE [LARGE SCALE GENOMIC DNA]</scope>
    <source>
        <strain evidence="7 8">CCM 7759</strain>
    </source>
</reference>
<keyword evidence="3" id="KW-0804">Transcription</keyword>
<keyword evidence="4" id="KW-0597">Phosphoprotein</keyword>
<dbReference type="InterPro" id="IPR009057">
    <property type="entry name" value="Homeodomain-like_sf"/>
</dbReference>
<dbReference type="PANTHER" id="PTHR43280">
    <property type="entry name" value="ARAC-FAMILY TRANSCRIPTIONAL REGULATOR"/>
    <property type="match status" value="1"/>
</dbReference>
<dbReference type="SUPFAM" id="SSF46689">
    <property type="entry name" value="Homeodomain-like"/>
    <property type="match status" value="2"/>
</dbReference>
<feature type="domain" description="HTH araC/xylS-type" evidence="5">
    <location>
        <begin position="415"/>
        <end position="513"/>
    </location>
</feature>
<name>A0ABV6DPP1_9BACL</name>
<dbReference type="PANTHER" id="PTHR43280:SF10">
    <property type="entry name" value="REGULATORY PROTEIN POCR"/>
    <property type="match status" value="1"/>
</dbReference>
<evidence type="ECO:0000259" key="6">
    <source>
        <dbReference type="PROSITE" id="PS50110"/>
    </source>
</evidence>
<dbReference type="Pfam" id="PF12833">
    <property type="entry name" value="HTH_18"/>
    <property type="match status" value="1"/>
</dbReference>
<keyword evidence="1" id="KW-0805">Transcription regulation</keyword>
<dbReference type="SUPFAM" id="SSF52172">
    <property type="entry name" value="CheY-like"/>
    <property type="match status" value="1"/>
</dbReference>
<dbReference type="EMBL" id="JBHLWN010000076">
    <property type="protein sequence ID" value="MFC0214618.1"/>
    <property type="molecule type" value="Genomic_DNA"/>
</dbReference>
<keyword evidence="8" id="KW-1185">Reference proteome</keyword>
<dbReference type="PROSITE" id="PS01124">
    <property type="entry name" value="HTH_ARAC_FAMILY_2"/>
    <property type="match status" value="1"/>
</dbReference>
<evidence type="ECO:0000313" key="7">
    <source>
        <dbReference type="EMBL" id="MFC0214618.1"/>
    </source>
</evidence>
<evidence type="ECO:0000256" key="1">
    <source>
        <dbReference type="ARBA" id="ARBA00023015"/>
    </source>
</evidence>
<dbReference type="SMART" id="SM00448">
    <property type="entry name" value="REC"/>
    <property type="match status" value="1"/>
</dbReference>
<gene>
    <name evidence="7" type="ORF">ACFFK0_19625</name>
</gene>
<evidence type="ECO:0000313" key="8">
    <source>
        <dbReference type="Proteomes" id="UP001589776"/>
    </source>
</evidence>